<accession>A0A6L5YNI9</accession>
<dbReference type="Pfam" id="PF07195">
    <property type="entry name" value="FliD_C"/>
    <property type="match status" value="1"/>
</dbReference>
<sequence>MSKIDTAYAYYLMTYGNKATSRYDSHKKSELRNIYNRMVKTNTDSPLYKLNNPDDAKVYAIDIKESAKSIENVVSSLSDTTDNSIESAFLKKVAVSSDEDSVSARYIGDGSEDESADHFQIEVQKLAEPQVNTGNYIDNYAFSIMPGSYSFDLNTSSGAYEFQYNVNLKENNLDVQTKIENLINNSGLGLDARIITNEEGRSALQITSRQTGLASDEDSLFKITPSANAESIHAMEVLGLNRISSPASNSSFLLNNVEQSSLSNTFTINQAFELTLNEPSKDGQPVDIGFKPNVDAVAHNIGTLIDAYNQMLSIAEKHSGSGIQTNNLLFHDISGISLHHKSDLEAIGIMVDDHGELSINKEALEPAIAPENADSTFQTLSQLRDSMNVKAENASINPMRYVDKVIVAYKNPGHNFATPYITSIYAGMMLDSYA</sequence>
<comment type="caution">
    <text evidence="2">The sequence shown here is derived from an EMBL/GenBank/DDBJ whole genome shotgun (WGS) entry which is preliminary data.</text>
</comment>
<dbReference type="GO" id="GO:0009421">
    <property type="term" value="C:bacterial-type flagellum filament cap"/>
    <property type="evidence" value="ECO:0007669"/>
    <property type="project" value="InterPro"/>
</dbReference>
<evidence type="ECO:0000259" key="1">
    <source>
        <dbReference type="Pfam" id="PF07195"/>
    </source>
</evidence>
<dbReference type="PANTHER" id="PTHR30288:SF0">
    <property type="entry name" value="FLAGELLAR HOOK-ASSOCIATED PROTEIN 2"/>
    <property type="match status" value="1"/>
</dbReference>
<feature type="domain" description="Flagellar hook-associated protein 2 C-terminal" evidence="1">
    <location>
        <begin position="247"/>
        <end position="313"/>
    </location>
</feature>
<dbReference type="AlphaFoldDB" id="A0A6L5YNI9"/>
<organism evidence="2 3">
    <name type="scientific">Roseburia porci</name>
    <dbReference type="NCBI Taxonomy" id="2605790"/>
    <lineage>
        <taxon>Bacteria</taxon>
        <taxon>Bacillati</taxon>
        <taxon>Bacillota</taxon>
        <taxon>Clostridia</taxon>
        <taxon>Lachnospirales</taxon>
        <taxon>Lachnospiraceae</taxon>
        <taxon>Roseburia</taxon>
    </lineage>
</organism>
<dbReference type="GO" id="GO:0007155">
    <property type="term" value="P:cell adhesion"/>
    <property type="evidence" value="ECO:0007669"/>
    <property type="project" value="InterPro"/>
</dbReference>
<dbReference type="PANTHER" id="PTHR30288">
    <property type="entry name" value="FLAGELLAR CAP/ASSEMBLY PROTEIN FLID"/>
    <property type="match status" value="1"/>
</dbReference>
<evidence type="ECO:0000313" key="2">
    <source>
        <dbReference type="EMBL" id="MST73828.1"/>
    </source>
</evidence>
<reference evidence="2 3" key="1">
    <citation type="submission" date="2019-08" db="EMBL/GenBank/DDBJ databases">
        <title>In-depth cultivation of the pig gut microbiome towards novel bacterial diversity and tailored functional studies.</title>
        <authorList>
            <person name="Wylensek D."/>
            <person name="Hitch T.C.A."/>
            <person name="Clavel T."/>
        </authorList>
    </citation>
    <scope>NUCLEOTIDE SEQUENCE [LARGE SCALE GENOMIC DNA]</scope>
    <source>
        <strain evidence="2 3">MUC/MUC-530-WT-4D</strain>
    </source>
</reference>
<protein>
    <submittedName>
        <fullName evidence="2">Flagellar capping protein</fullName>
    </submittedName>
</protein>
<evidence type="ECO:0000313" key="3">
    <source>
        <dbReference type="Proteomes" id="UP000474024"/>
    </source>
</evidence>
<dbReference type="Proteomes" id="UP000474024">
    <property type="component" value="Unassembled WGS sequence"/>
</dbReference>
<dbReference type="RefSeq" id="WP_154428359.1">
    <property type="nucleotide sequence ID" value="NZ_VUNI01000002.1"/>
</dbReference>
<keyword evidence="2" id="KW-0282">Flagellum</keyword>
<keyword evidence="3" id="KW-1185">Reference proteome</keyword>
<proteinExistence type="predicted"/>
<name>A0A6L5YNI9_9FIRM</name>
<keyword evidence="2" id="KW-0969">Cilium</keyword>
<dbReference type="GO" id="GO:0071973">
    <property type="term" value="P:bacterial-type flagellum-dependent cell motility"/>
    <property type="evidence" value="ECO:0007669"/>
    <property type="project" value="TreeGrafter"/>
</dbReference>
<gene>
    <name evidence="2" type="ORF">FYJ75_02110</name>
</gene>
<dbReference type="InterPro" id="IPR040026">
    <property type="entry name" value="FliD"/>
</dbReference>
<dbReference type="EMBL" id="VUNI01000002">
    <property type="protein sequence ID" value="MST73828.1"/>
    <property type="molecule type" value="Genomic_DNA"/>
</dbReference>
<keyword evidence="2" id="KW-0966">Cell projection</keyword>
<dbReference type="InterPro" id="IPR010809">
    <property type="entry name" value="FliD_C"/>
</dbReference>